<feature type="compositionally biased region" description="Acidic residues" evidence="6">
    <location>
        <begin position="890"/>
        <end position="900"/>
    </location>
</feature>
<evidence type="ECO:0000256" key="3">
    <source>
        <dbReference type="ARBA" id="ARBA00022692"/>
    </source>
</evidence>
<feature type="compositionally biased region" description="Basic and acidic residues" evidence="6">
    <location>
        <begin position="847"/>
        <end position="861"/>
    </location>
</feature>
<comment type="caution">
    <text evidence="9">The sequence shown here is derived from an EMBL/GenBank/DDBJ whole genome shotgun (WGS) entry which is preliminary data.</text>
</comment>
<feature type="compositionally biased region" description="Low complexity" evidence="6">
    <location>
        <begin position="874"/>
        <end position="889"/>
    </location>
</feature>
<evidence type="ECO:0000313" key="9">
    <source>
        <dbReference type="EMBL" id="MDC2828493.1"/>
    </source>
</evidence>
<dbReference type="PANTHER" id="PTHR37937:SF1">
    <property type="entry name" value="CONJUGATIVE TRANSFER: DNA TRANSPORT"/>
    <property type="match status" value="1"/>
</dbReference>
<evidence type="ECO:0000313" key="10">
    <source>
        <dbReference type="Proteomes" id="UP001218021"/>
    </source>
</evidence>
<dbReference type="InterPro" id="IPR027417">
    <property type="entry name" value="P-loop_NTPase"/>
</dbReference>
<evidence type="ECO:0000259" key="8">
    <source>
        <dbReference type="Pfam" id="PF12696"/>
    </source>
</evidence>
<feature type="domain" description="TraD/TraG TraM recognition site" evidence="8">
    <location>
        <begin position="592"/>
        <end position="710"/>
    </location>
</feature>
<evidence type="ECO:0000256" key="1">
    <source>
        <dbReference type="ARBA" id="ARBA00004651"/>
    </source>
</evidence>
<evidence type="ECO:0000256" key="2">
    <source>
        <dbReference type="ARBA" id="ARBA00022475"/>
    </source>
</evidence>
<evidence type="ECO:0000256" key="5">
    <source>
        <dbReference type="ARBA" id="ARBA00023136"/>
    </source>
</evidence>
<feature type="compositionally biased region" description="Acidic residues" evidence="6">
    <location>
        <begin position="935"/>
        <end position="944"/>
    </location>
</feature>
<organism evidence="9 10">
    <name type="scientific">Limosilactobacillus mucosae</name>
    <name type="common">Lactobacillus mucosae</name>
    <dbReference type="NCBI Taxonomy" id="97478"/>
    <lineage>
        <taxon>Bacteria</taxon>
        <taxon>Bacillati</taxon>
        <taxon>Bacillota</taxon>
        <taxon>Bacilli</taxon>
        <taxon>Lactobacillales</taxon>
        <taxon>Lactobacillaceae</taxon>
        <taxon>Limosilactobacillus</taxon>
    </lineage>
</organism>
<dbReference type="CDD" id="cd01127">
    <property type="entry name" value="TrwB_TraG_TraD_VirD4"/>
    <property type="match status" value="1"/>
</dbReference>
<feature type="region of interest" description="Disordered" evidence="6">
    <location>
        <begin position="786"/>
        <end position="1024"/>
    </location>
</feature>
<keyword evidence="4 7" id="KW-1133">Transmembrane helix</keyword>
<dbReference type="SUPFAM" id="SSF52540">
    <property type="entry name" value="P-loop containing nucleoside triphosphate hydrolases"/>
    <property type="match status" value="1"/>
</dbReference>
<dbReference type="EMBL" id="JAQOND010000032">
    <property type="protein sequence ID" value="MDC2828493.1"/>
    <property type="molecule type" value="Genomic_DNA"/>
</dbReference>
<keyword evidence="2" id="KW-1003">Cell membrane</keyword>
<feature type="compositionally biased region" description="Acidic residues" evidence="6">
    <location>
        <begin position="825"/>
        <end position="837"/>
    </location>
</feature>
<dbReference type="GO" id="GO:0005886">
    <property type="term" value="C:plasma membrane"/>
    <property type="evidence" value="ECO:0007669"/>
    <property type="project" value="UniProtKB-SubCell"/>
</dbReference>
<feature type="compositionally biased region" description="Polar residues" evidence="6">
    <location>
        <begin position="862"/>
        <end position="873"/>
    </location>
</feature>
<dbReference type="RefSeq" id="WP_272207469.1">
    <property type="nucleotide sequence ID" value="NZ_JAQONC010000004.1"/>
</dbReference>
<feature type="transmembrane region" description="Helical" evidence="7">
    <location>
        <begin position="161"/>
        <end position="185"/>
    </location>
</feature>
<dbReference type="InterPro" id="IPR032689">
    <property type="entry name" value="TraG-D_C"/>
</dbReference>
<evidence type="ECO:0000256" key="6">
    <source>
        <dbReference type="SAM" id="MobiDB-lite"/>
    </source>
</evidence>
<proteinExistence type="predicted"/>
<feature type="transmembrane region" description="Helical" evidence="7">
    <location>
        <begin position="40"/>
        <end position="62"/>
    </location>
</feature>
<dbReference type="Pfam" id="PF12696">
    <property type="entry name" value="TraG-D_C"/>
    <property type="match status" value="1"/>
</dbReference>
<dbReference type="InterPro" id="IPR051539">
    <property type="entry name" value="T4SS-coupling_protein"/>
</dbReference>
<dbReference type="Gene3D" id="3.40.50.300">
    <property type="entry name" value="P-loop containing nucleotide triphosphate hydrolases"/>
    <property type="match status" value="1"/>
</dbReference>
<accession>A0AAJ1MA92</accession>
<feature type="compositionally biased region" description="Basic and acidic residues" evidence="6">
    <location>
        <begin position="989"/>
        <end position="1006"/>
    </location>
</feature>
<gene>
    <name evidence="9" type="ORF">PO158_09390</name>
</gene>
<dbReference type="AlphaFoldDB" id="A0AAJ1MA92"/>
<feature type="compositionally biased region" description="Low complexity" evidence="6">
    <location>
        <begin position="906"/>
        <end position="934"/>
    </location>
</feature>
<feature type="compositionally biased region" description="Basic and acidic residues" evidence="6">
    <location>
        <begin position="957"/>
        <end position="968"/>
    </location>
</feature>
<evidence type="ECO:0000256" key="4">
    <source>
        <dbReference type="ARBA" id="ARBA00022989"/>
    </source>
</evidence>
<feature type="compositionally biased region" description="Polar residues" evidence="6">
    <location>
        <begin position="800"/>
        <end position="811"/>
    </location>
</feature>
<protein>
    <submittedName>
        <fullName evidence="9">TraM recognition domain-containing protein</fullName>
    </submittedName>
</protein>
<name>A0AAJ1MA92_LIMMU</name>
<keyword evidence="5 7" id="KW-0472">Membrane</keyword>
<reference evidence="9" key="1">
    <citation type="submission" date="2023-01" db="EMBL/GenBank/DDBJ databases">
        <title>Genome analysis of 13 Lactobacillus isolated from gut of wild boar.</title>
        <authorList>
            <person name="Papp P."/>
            <person name="Libisch B."/>
            <person name="Nagy T."/>
            <person name="Olasz F."/>
        </authorList>
    </citation>
    <scope>NUCLEOTIDE SEQUENCE</scope>
    <source>
        <strain evidence="9">F108</strain>
    </source>
</reference>
<dbReference type="PANTHER" id="PTHR37937">
    <property type="entry name" value="CONJUGATIVE TRANSFER: DNA TRANSPORT"/>
    <property type="match status" value="1"/>
</dbReference>
<sequence>MIKKYQHIRERLDRTIDDFFNKLNLASLDQIIGQLKGYQFLCWIMASIIWGCLLIITIFPFHNLNHSFVVWWTLNAALLVASFVINRMLFNLISRKVGDGYSSDERMELMQDILKTADKQTAVLFGSIFEMPIVFTLIPYMEFLLDHPTMYKGMTRAQAEMITGSSMFTRIILFSLPIVLTVYLYSRQRDSILSYQSSLDYFLSKYEWHSKKLHNLLSGGPKPSYAPDIKLGISIETGDYVYQDQNSRRQNSVWFGPIGAGKTSTIFIPQIAQDILSYIQYIRDYKKISNDPTWMKSRGIAFKYLNGFNVIDPTNDLCKDVYELCMKMGVPKDRVIWIDPENKRTPGLNLLRGPVEKAAENVTNIISGLKGGNNDFFRQSERTHLKNYIYLLKLSAVMDNSIASFAELIRMYNDIELTYEKLTLLDKYVDLLNDKLEQAAKQNKESNSEDDDINFKELQDKQSVAYQTSQWFHENVQTMTVGKNVRTYESGKYQGHPMHFDAQTEFVKGLRNTLDDMSKNIPLRRVLFRDGADDLNLDDFLHNGGIMLCSTAKSAVGDQLAEILGQMYMLSLQAATFRRKPNTEPMHPIYGDEFPDYTSESFQAFTAQARKYNVPLIIVAQSPSQLSYKFGQQYFNTLMTVMLTRGTFGDMGADDANILSPLFGEKEVVIESVNNQSIDIAADQDSNRRMISTRRETVPNISPSGIMGLERFTVAVRTPGQHGSDMFNRIRVQRITDEEIANNPNIFDPTDPEDMESYEYMVANEVHDNPDFDEIDKEIINELQKSAQTPKETKAKPEEQNQGSDSLFNTLSNDKNQDDSSSDTSNDDSNGDDDPFNEDFSGKKARSSSDKAKSSPSDSKDTPQNTQDVSNPASPSDSTDTPSPSSITDTDSDDGTDEFGDFNGEKFGSSSDKAKSSPSGSDSKTNESDSTSSELPDDEDDDGGNVDPALISNPHQKPSEESIQKAKDIGQMNIDPKAKQALNKAVEPNAKHDKGNVANDHIHNDQDNTASEQAAKNPEGKKLAHDYRKQVEAILLSSIEDQEKLEKLQMLRQSSISQFKEKFPLQYEKALDMVFKEIPQLKQNVENSVKSTDEQVREDLRKFSDIFGDDDEAHLNDLDYMDGSDDFVNQSGVVDSDDEEGEF</sequence>
<evidence type="ECO:0000256" key="7">
    <source>
        <dbReference type="SAM" id="Phobius"/>
    </source>
</evidence>
<feature type="transmembrane region" description="Helical" evidence="7">
    <location>
        <begin position="68"/>
        <end position="86"/>
    </location>
</feature>
<keyword evidence="3 7" id="KW-0812">Transmembrane</keyword>
<feature type="transmembrane region" description="Helical" evidence="7">
    <location>
        <begin position="122"/>
        <end position="141"/>
    </location>
</feature>
<dbReference type="Proteomes" id="UP001218021">
    <property type="component" value="Unassembled WGS sequence"/>
</dbReference>
<comment type="subcellular location">
    <subcellularLocation>
        <location evidence="1">Cell membrane</location>
        <topology evidence="1">Multi-pass membrane protein</topology>
    </subcellularLocation>
</comment>